<dbReference type="GO" id="GO:0046872">
    <property type="term" value="F:metal ion binding"/>
    <property type="evidence" value="ECO:0007669"/>
    <property type="project" value="UniProtKB-KW"/>
</dbReference>
<keyword evidence="5" id="KW-1185">Reference proteome</keyword>
<evidence type="ECO:0000259" key="3">
    <source>
        <dbReference type="Pfam" id="PF01557"/>
    </source>
</evidence>
<name>A0ABD5QSD9_9EURY</name>
<dbReference type="Gene3D" id="3.90.850.10">
    <property type="entry name" value="Fumarylacetoacetase-like, C-terminal domain"/>
    <property type="match status" value="1"/>
</dbReference>
<dbReference type="AlphaFoldDB" id="A0ABD5QSD9"/>
<dbReference type="Pfam" id="PF01557">
    <property type="entry name" value="FAA_hydrolase"/>
    <property type="match status" value="1"/>
</dbReference>
<protein>
    <submittedName>
        <fullName evidence="4">Fumarylacetoacetate hydrolase family protein</fullName>
    </submittedName>
</protein>
<organism evidence="4 5">
    <name type="scientific">Halorubrum glutamatedens</name>
    <dbReference type="NCBI Taxonomy" id="2707018"/>
    <lineage>
        <taxon>Archaea</taxon>
        <taxon>Methanobacteriati</taxon>
        <taxon>Methanobacteriota</taxon>
        <taxon>Stenosarchaea group</taxon>
        <taxon>Halobacteria</taxon>
        <taxon>Halobacteriales</taxon>
        <taxon>Haloferacaceae</taxon>
        <taxon>Halorubrum</taxon>
    </lineage>
</organism>
<dbReference type="Proteomes" id="UP001596145">
    <property type="component" value="Unassembled WGS sequence"/>
</dbReference>
<reference evidence="4 5" key="1">
    <citation type="journal article" date="2019" name="Int. J. Syst. Evol. Microbiol.">
        <title>The Global Catalogue of Microorganisms (GCM) 10K type strain sequencing project: providing services to taxonomists for standard genome sequencing and annotation.</title>
        <authorList>
            <consortium name="The Broad Institute Genomics Platform"/>
            <consortium name="The Broad Institute Genome Sequencing Center for Infectious Disease"/>
            <person name="Wu L."/>
            <person name="Ma J."/>
        </authorList>
    </citation>
    <scope>NUCLEOTIDE SEQUENCE [LARGE SCALE GENOMIC DNA]</scope>
    <source>
        <strain evidence="4 5">CGMCC 1.16026</strain>
    </source>
</reference>
<evidence type="ECO:0000256" key="2">
    <source>
        <dbReference type="SAM" id="MobiDB-lite"/>
    </source>
</evidence>
<gene>
    <name evidence="4" type="ORF">ACFPJA_10670</name>
</gene>
<feature type="region of interest" description="Disordered" evidence="2">
    <location>
        <begin position="235"/>
        <end position="260"/>
    </location>
</feature>
<dbReference type="InterPro" id="IPR011234">
    <property type="entry name" value="Fumarylacetoacetase-like_C"/>
</dbReference>
<dbReference type="InterPro" id="IPR036663">
    <property type="entry name" value="Fumarylacetoacetase_C_sf"/>
</dbReference>
<evidence type="ECO:0000313" key="5">
    <source>
        <dbReference type="Proteomes" id="UP001596145"/>
    </source>
</evidence>
<feature type="domain" description="Fumarylacetoacetase-like C-terminal" evidence="3">
    <location>
        <begin position="46"/>
        <end position="236"/>
    </location>
</feature>
<keyword evidence="1" id="KW-0479">Metal-binding</keyword>
<dbReference type="EMBL" id="JBHSKV010000014">
    <property type="protein sequence ID" value="MFC5135177.1"/>
    <property type="molecule type" value="Genomic_DNA"/>
</dbReference>
<keyword evidence="4" id="KW-0378">Hydrolase</keyword>
<evidence type="ECO:0000256" key="1">
    <source>
        <dbReference type="ARBA" id="ARBA00022723"/>
    </source>
</evidence>
<dbReference type="GO" id="GO:0016787">
    <property type="term" value="F:hydrolase activity"/>
    <property type="evidence" value="ECO:0007669"/>
    <property type="project" value="UniProtKB-KW"/>
</dbReference>
<comment type="caution">
    <text evidence="4">The sequence shown here is derived from an EMBL/GenBank/DDBJ whole genome shotgun (WGS) entry which is preliminary data.</text>
</comment>
<dbReference type="SUPFAM" id="SSF56529">
    <property type="entry name" value="FAH"/>
    <property type="match status" value="1"/>
</dbReference>
<accession>A0ABD5QSD9</accession>
<dbReference type="RefSeq" id="WP_379748609.1">
    <property type="nucleotide sequence ID" value="NZ_JBHSKV010000014.1"/>
</dbReference>
<dbReference type="PANTHER" id="PTHR11820">
    <property type="entry name" value="ACYLPYRUVASE"/>
    <property type="match status" value="1"/>
</dbReference>
<proteinExistence type="predicted"/>
<sequence length="260" mass="28493">MRLARLLTPEGPVAGRYDDGAVVAEDGRYEVGRDGRLLPPCEPGALYCVGRNYAETLDQMEYERPEEPDFFIKPPTSLLAHGRSVRYPEWTDELTYAGELVAVIDERCRDLDPEDVPEAVRGYTVMNDLDALDQGGRTARKAFDGSAPLGPWIETDVDPTAIDVTTTVGGERRQDANTELMLFDPYEIVSYLSRRFTLRPGDCIAFGSPANPGLVEPGERVEITYEGVGTLSNRVVAGSDPADSADSTEDAVTSADARRR</sequence>
<dbReference type="PANTHER" id="PTHR11820:SF7">
    <property type="entry name" value="ACYLPYRUVASE FAHD1, MITOCHONDRIAL"/>
    <property type="match status" value="1"/>
</dbReference>
<evidence type="ECO:0000313" key="4">
    <source>
        <dbReference type="EMBL" id="MFC5135177.1"/>
    </source>
</evidence>